<sequence length="539" mass="59135">MPRRQSVAYYACELCRRKKRKCDGDGVSPCKACRDDGADCVYLRPKRVSKADLRKELAGLQTINSEYNVLLDAISSRNTSPAQLNDIIQRLSDGQSRAEVAEMLTQSPSSRDRDRDRGRPSPGGSPTSVCTSVSSPETLLSSSQEGSKIPFLPVSAPTPRKTRPPMHSYVQANLGYYRSQLPQLFDFILARVCLSFCPISKAHLRADLESGAGQHCSPALLDALLALATVLAPEKMAAMVTPRTHGGGDDVRQGRLGDSFAREAIAALYNESGLPHQIADIQAVGVLAVYCLSCENIKDGIVFAGDFIAAITEQWEAGHAEAGSADRQTHASLYCGALSLNRLLFLIQDYHKTLDELAIKVGLDKSPLQNSSSADSTISKTNLSDDPFFMRDLSLLPNNPKAIAANLFKFTELVYKARYSSEETLNQAVKVYQDGLRWYESFLACTRSYPSETPLILFAHTYYQFGVMCLLTPYVLESAAIASDGTFPMVVCLQAAGSIKQLIQHYNRLYDDGQLLEFMPFFDAAALAFLETCDTKILV</sequence>
<evidence type="ECO:0000256" key="7">
    <source>
        <dbReference type="ARBA" id="ARBA00023242"/>
    </source>
</evidence>
<feature type="domain" description="Zn(2)-C6 fungal-type" evidence="9">
    <location>
        <begin position="11"/>
        <end position="42"/>
    </location>
</feature>
<keyword evidence="5" id="KW-0238">DNA-binding</keyword>
<feature type="compositionally biased region" description="Basic and acidic residues" evidence="8">
    <location>
        <begin position="110"/>
        <end position="119"/>
    </location>
</feature>
<keyword evidence="6" id="KW-0804">Transcription</keyword>
<dbReference type="PROSITE" id="PS50048">
    <property type="entry name" value="ZN2_CY6_FUNGAL_2"/>
    <property type="match status" value="1"/>
</dbReference>
<dbReference type="InterPro" id="IPR036864">
    <property type="entry name" value="Zn2-C6_fun-type_DNA-bd_sf"/>
</dbReference>
<dbReference type="CDD" id="cd00067">
    <property type="entry name" value="GAL4"/>
    <property type="match status" value="1"/>
</dbReference>
<keyword evidence="2" id="KW-0479">Metal-binding</keyword>
<evidence type="ECO:0000256" key="4">
    <source>
        <dbReference type="ARBA" id="ARBA00023015"/>
    </source>
</evidence>
<reference evidence="10 11" key="1">
    <citation type="journal article" date="2012" name="Sci. Rep.">
        <title>Genomic perspectives on the evolution of fungal entomopathogenicity in Beauveria bassiana.</title>
        <authorList>
            <person name="Xiao G."/>
            <person name="Ying S.H."/>
            <person name="Zheng P."/>
            <person name="Wang Z.L."/>
            <person name="Zhang S."/>
            <person name="Xie X.Q."/>
            <person name="Shang Y."/>
            <person name="St Leger R.J."/>
            <person name="Zhao G.P."/>
            <person name="Wang C."/>
            <person name="Feng M.G."/>
        </authorList>
    </citation>
    <scope>NUCLEOTIDE SEQUENCE [LARGE SCALE GENOMIC DNA]</scope>
    <source>
        <strain evidence="10 11">ARSEF 2860</strain>
    </source>
</reference>
<dbReference type="Proteomes" id="UP000002762">
    <property type="component" value="Unassembled WGS sequence"/>
</dbReference>
<evidence type="ECO:0000259" key="9">
    <source>
        <dbReference type="PROSITE" id="PS50048"/>
    </source>
</evidence>
<keyword evidence="7" id="KW-0539">Nucleus</keyword>
<accession>J5JAD9</accession>
<evidence type="ECO:0000313" key="10">
    <source>
        <dbReference type="EMBL" id="EJP61006.1"/>
    </source>
</evidence>
<dbReference type="GO" id="GO:0005634">
    <property type="term" value="C:nucleus"/>
    <property type="evidence" value="ECO:0007669"/>
    <property type="project" value="UniProtKB-SubCell"/>
</dbReference>
<dbReference type="GeneID" id="19893054"/>
<dbReference type="InterPro" id="IPR001138">
    <property type="entry name" value="Zn2Cys6_DnaBD"/>
</dbReference>
<feature type="compositionally biased region" description="Low complexity" evidence="8">
    <location>
        <begin position="120"/>
        <end position="143"/>
    </location>
</feature>
<dbReference type="SMART" id="SM00066">
    <property type="entry name" value="GAL4"/>
    <property type="match status" value="1"/>
</dbReference>
<gene>
    <name evidence="10" type="ORF">BBA_10042</name>
</gene>
<name>J5JAD9_BEAB2</name>
<dbReference type="OrthoDB" id="4869139at2759"/>
<comment type="subcellular location">
    <subcellularLocation>
        <location evidence="1">Nucleus</location>
    </subcellularLocation>
</comment>
<keyword evidence="11" id="KW-1185">Reference proteome</keyword>
<organism evidence="10 11">
    <name type="scientific">Beauveria bassiana (strain ARSEF 2860)</name>
    <name type="common">White muscardine disease fungus</name>
    <name type="synonym">Tritirachium shiotae</name>
    <dbReference type="NCBI Taxonomy" id="655819"/>
    <lineage>
        <taxon>Eukaryota</taxon>
        <taxon>Fungi</taxon>
        <taxon>Dikarya</taxon>
        <taxon>Ascomycota</taxon>
        <taxon>Pezizomycotina</taxon>
        <taxon>Sordariomycetes</taxon>
        <taxon>Hypocreomycetidae</taxon>
        <taxon>Hypocreales</taxon>
        <taxon>Cordycipitaceae</taxon>
        <taxon>Beauveria</taxon>
    </lineage>
</organism>
<keyword evidence="4" id="KW-0805">Transcription regulation</keyword>
<proteinExistence type="predicted"/>
<dbReference type="Pfam" id="PF00172">
    <property type="entry name" value="Zn_clus"/>
    <property type="match status" value="1"/>
</dbReference>
<evidence type="ECO:0000313" key="11">
    <source>
        <dbReference type="Proteomes" id="UP000002762"/>
    </source>
</evidence>
<dbReference type="GO" id="GO:0008270">
    <property type="term" value="F:zinc ion binding"/>
    <property type="evidence" value="ECO:0007669"/>
    <property type="project" value="InterPro"/>
</dbReference>
<evidence type="ECO:0000256" key="2">
    <source>
        <dbReference type="ARBA" id="ARBA00022723"/>
    </source>
</evidence>
<dbReference type="SUPFAM" id="SSF57701">
    <property type="entry name" value="Zn2/Cys6 DNA-binding domain"/>
    <property type="match status" value="1"/>
</dbReference>
<evidence type="ECO:0000256" key="5">
    <source>
        <dbReference type="ARBA" id="ARBA00023125"/>
    </source>
</evidence>
<dbReference type="PANTHER" id="PTHR31313">
    <property type="entry name" value="TY1 ENHANCER ACTIVATOR"/>
    <property type="match status" value="1"/>
</dbReference>
<dbReference type="PROSITE" id="PS00463">
    <property type="entry name" value="ZN2_CY6_FUNGAL_1"/>
    <property type="match status" value="1"/>
</dbReference>
<keyword evidence="3" id="KW-0862">Zinc</keyword>
<dbReference type="RefSeq" id="XP_008603361.1">
    <property type="nucleotide sequence ID" value="XM_008605139.1"/>
</dbReference>
<dbReference type="GO" id="GO:0003677">
    <property type="term" value="F:DNA binding"/>
    <property type="evidence" value="ECO:0007669"/>
    <property type="project" value="UniProtKB-KW"/>
</dbReference>
<evidence type="ECO:0000256" key="3">
    <source>
        <dbReference type="ARBA" id="ARBA00022833"/>
    </source>
</evidence>
<evidence type="ECO:0000256" key="8">
    <source>
        <dbReference type="SAM" id="MobiDB-lite"/>
    </source>
</evidence>
<dbReference type="AlphaFoldDB" id="J5JAD9"/>
<dbReference type="CDD" id="cd12148">
    <property type="entry name" value="fungal_TF_MHR"/>
    <property type="match status" value="1"/>
</dbReference>
<evidence type="ECO:0000256" key="6">
    <source>
        <dbReference type="ARBA" id="ARBA00023163"/>
    </source>
</evidence>
<protein>
    <submittedName>
        <fullName evidence="10">Fungal specific transcription factor</fullName>
    </submittedName>
</protein>
<dbReference type="Gene3D" id="4.10.240.10">
    <property type="entry name" value="Zn(2)-C6 fungal-type DNA-binding domain"/>
    <property type="match status" value="1"/>
</dbReference>
<dbReference type="HOGENOM" id="CLU_039521_0_0_1"/>
<dbReference type="InterPro" id="IPR051615">
    <property type="entry name" value="Transcr_Regulatory_Elem"/>
</dbReference>
<dbReference type="PANTHER" id="PTHR31313:SF4">
    <property type="entry name" value="CONIDIAL DEVELOPMENT PROTEIN FLUFFY"/>
    <property type="match status" value="1"/>
</dbReference>
<dbReference type="GO" id="GO:0000981">
    <property type="term" value="F:DNA-binding transcription factor activity, RNA polymerase II-specific"/>
    <property type="evidence" value="ECO:0007669"/>
    <property type="project" value="InterPro"/>
</dbReference>
<dbReference type="EMBL" id="JH725232">
    <property type="protein sequence ID" value="EJP61006.1"/>
    <property type="molecule type" value="Genomic_DNA"/>
</dbReference>
<dbReference type="InParanoid" id="J5JAD9"/>
<evidence type="ECO:0000256" key="1">
    <source>
        <dbReference type="ARBA" id="ARBA00004123"/>
    </source>
</evidence>
<dbReference type="STRING" id="655819.J5JAD9"/>
<feature type="region of interest" description="Disordered" evidence="8">
    <location>
        <begin position="103"/>
        <end position="164"/>
    </location>
</feature>